<dbReference type="GO" id="GO:0003677">
    <property type="term" value="F:DNA binding"/>
    <property type="evidence" value="ECO:0007669"/>
    <property type="project" value="UniProtKB-KW"/>
</dbReference>
<dbReference type="HOGENOM" id="CLU_056925_1_0_9"/>
<dbReference type="AlphaFoldDB" id="F9DUK8"/>
<accession>F9DUK8</accession>
<sequence>MIDLTLIIKQKGREKMLQIGSIILKERKRLQVTQDTLAAYCQVSKASVSKWEKGQSYPDITLLPKLASYFKLTVDELLGYERQLSKAEIQKQYYEFAERFGIEPFEQVYDEVDEQVKSFYHDPSFLLQMSILMLNHHMLSDESPHILQKTNQWLERIRQLSEDVWMLRQANSLQATIALMQADPNTTLHLLDGVIKPSIGDEILLATAYEQVEKQDEALRVIQVMMYQNIIQLVGSSPIYLRLTTADSNAFEETIRRMNGLIELYSLRKLHPNICLQFYFGVAQCAAALEKRELMYSYLKKFVEVCIEDLFPIKLRGDDYFDLLEDWLAQLDLGPNALRNTSIIKQSALEAIEAPFFAPFQNEEEMKELIEKLRWGLEGIQ</sequence>
<dbReference type="PANTHER" id="PTHR46558:SF11">
    <property type="entry name" value="HTH-TYPE TRANSCRIPTIONAL REGULATOR XRE"/>
    <property type="match status" value="1"/>
</dbReference>
<evidence type="ECO:0000259" key="2">
    <source>
        <dbReference type="PROSITE" id="PS50943"/>
    </source>
</evidence>
<comment type="caution">
    <text evidence="3">The sequence shown here is derived from an EMBL/GenBank/DDBJ whole genome shotgun (WGS) entry which is preliminary data.</text>
</comment>
<proteinExistence type="predicted"/>
<dbReference type="InterPro" id="IPR001387">
    <property type="entry name" value="Cro/C1-type_HTH"/>
</dbReference>
<dbReference type="PANTHER" id="PTHR46558">
    <property type="entry name" value="TRACRIPTIONAL REGULATORY PROTEIN-RELATED-RELATED"/>
    <property type="match status" value="1"/>
</dbReference>
<keyword evidence="1 3" id="KW-0238">DNA-binding</keyword>
<dbReference type="PROSITE" id="PS50943">
    <property type="entry name" value="HTH_CROC1"/>
    <property type="match status" value="1"/>
</dbReference>
<name>F9DUK8_9BACL</name>
<dbReference type="Pfam" id="PF01381">
    <property type="entry name" value="HTH_3"/>
    <property type="match status" value="1"/>
</dbReference>
<dbReference type="SMART" id="SM00530">
    <property type="entry name" value="HTH_XRE"/>
    <property type="match status" value="1"/>
</dbReference>
<evidence type="ECO:0000313" key="3">
    <source>
        <dbReference type="EMBL" id="EGQ24190.1"/>
    </source>
</evidence>
<dbReference type="OrthoDB" id="9812495at2"/>
<gene>
    <name evidence="3" type="ORF">HMPREF9372_2489</name>
</gene>
<reference evidence="3 4" key="1">
    <citation type="submission" date="2011-04" db="EMBL/GenBank/DDBJ databases">
        <authorList>
            <person name="Muzny D."/>
            <person name="Qin X."/>
            <person name="Deng J."/>
            <person name="Jiang H."/>
            <person name="Liu Y."/>
            <person name="Qu J."/>
            <person name="Song X.-Z."/>
            <person name="Zhang L."/>
            <person name="Thornton R."/>
            <person name="Coyle M."/>
            <person name="Francisco L."/>
            <person name="Jackson L."/>
            <person name="Javaid M."/>
            <person name="Korchina V."/>
            <person name="Kovar C."/>
            <person name="Mata R."/>
            <person name="Mathew T."/>
            <person name="Ngo R."/>
            <person name="Nguyen L."/>
            <person name="Nguyen N."/>
            <person name="Okwuonu G."/>
            <person name="Ongeri F."/>
            <person name="Pham C."/>
            <person name="Simmons D."/>
            <person name="Wilczek-Boney K."/>
            <person name="Hale W."/>
            <person name="Jakkamsetti A."/>
            <person name="Pham P."/>
            <person name="Ruth R."/>
            <person name="San Lucas F."/>
            <person name="Warren J."/>
            <person name="Zhang J."/>
            <person name="Zhao Z."/>
            <person name="Zhou C."/>
            <person name="Zhu D."/>
            <person name="Lee S."/>
            <person name="Bess C."/>
            <person name="Blankenburg K."/>
            <person name="Forbes L."/>
            <person name="Fu Q."/>
            <person name="Gubbala S."/>
            <person name="Hirani K."/>
            <person name="Jayaseelan J.C."/>
            <person name="Lara F."/>
            <person name="Munidasa M."/>
            <person name="Palculict T."/>
            <person name="Patil S."/>
            <person name="Pu L.-L."/>
            <person name="Saada N."/>
            <person name="Tang L."/>
            <person name="Weissenberger G."/>
            <person name="Zhu Y."/>
            <person name="Hemphill L."/>
            <person name="Shang Y."/>
            <person name="Youmans B."/>
            <person name="Ayvaz T."/>
            <person name="Ross M."/>
            <person name="Santibanez J."/>
            <person name="Aqrawi P."/>
            <person name="Gross S."/>
            <person name="Joshi V."/>
            <person name="Fowler G."/>
            <person name="Nazareth L."/>
            <person name="Reid J."/>
            <person name="Worley K."/>
            <person name="Petrosino J."/>
            <person name="Highlander S."/>
            <person name="Gibbs R."/>
        </authorList>
    </citation>
    <scope>NUCLEOTIDE SEQUENCE [LARGE SCALE GENOMIC DNA]</scope>
    <source>
        <strain evidence="3 4">2681</strain>
    </source>
</reference>
<dbReference type="Gene3D" id="1.10.260.40">
    <property type="entry name" value="lambda repressor-like DNA-binding domains"/>
    <property type="match status" value="1"/>
</dbReference>
<evidence type="ECO:0000256" key="1">
    <source>
        <dbReference type="ARBA" id="ARBA00023125"/>
    </source>
</evidence>
<dbReference type="EMBL" id="AFPZ01000074">
    <property type="protein sequence ID" value="EGQ24190.1"/>
    <property type="molecule type" value="Genomic_DNA"/>
</dbReference>
<dbReference type="Proteomes" id="UP000005316">
    <property type="component" value="Unassembled WGS sequence"/>
</dbReference>
<feature type="domain" description="HTH cro/C1-type" evidence="2">
    <location>
        <begin position="23"/>
        <end position="77"/>
    </location>
</feature>
<organism evidence="3 4">
    <name type="scientific">Sporosarcina newyorkensis 2681</name>
    <dbReference type="NCBI Taxonomy" id="1027292"/>
    <lineage>
        <taxon>Bacteria</taxon>
        <taxon>Bacillati</taxon>
        <taxon>Bacillota</taxon>
        <taxon>Bacilli</taxon>
        <taxon>Bacillales</taxon>
        <taxon>Caryophanaceae</taxon>
        <taxon>Sporosarcina</taxon>
    </lineage>
</organism>
<protein>
    <submittedName>
        <fullName evidence="3">DNA-binding protein</fullName>
    </submittedName>
</protein>
<dbReference type="CDD" id="cd00093">
    <property type="entry name" value="HTH_XRE"/>
    <property type="match status" value="1"/>
</dbReference>
<dbReference type="SUPFAM" id="SSF47413">
    <property type="entry name" value="lambda repressor-like DNA-binding domains"/>
    <property type="match status" value="1"/>
</dbReference>
<dbReference type="eggNOG" id="COG1476">
    <property type="taxonomic scope" value="Bacteria"/>
</dbReference>
<dbReference type="STRING" id="759851.SAMN04244570_0097"/>
<evidence type="ECO:0000313" key="4">
    <source>
        <dbReference type="Proteomes" id="UP000005316"/>
    </source>
</evidence>
<dbReference type="InterPro" id="IPR010982">
    <property type="entry name" value="Lambda_DNA-bd_dom_sf"/>
</dbReference>